<keyword evidence="3" id="KW-0812">Transmembrane</keyword>
<feature type="transmembrane region" description="Helical" evidence="3">
    <location>
        <begin position="21"/>
        <end position="46"/>
    </location>
</feature>
<feature type="domain" description="PilY1 beta-propeller" evidence="4">
    <location>
        <begin position="563"/>
        <end position="941"/>
    </location>
</feature>
<evidence type="ECO:0000313" key="5">
    <source>
        <dbReference type="EMBL" id="PIT61546.1"/>
    </source>
</evidence>
<dbReference type="Gene3D" id="3.40.50.410">
    <property type="entry name" value="von Willebrand factor, type A domain"/>
    <property type="match status" value="1"/>
</dbReference>
<reference evidence="5 6" key="1">
    <citation type="journal article" date="2017" name="MBio">
        <title>Type VI secretion-mediated competition in the bee gut microbiome.</title>
        <authorList>
            <person name="Steele M.I."/>
            <person name="Kwong W.K."/>
            <person name="Powell J.E."/>
            <person name="Whiteley M."/>
            <person name="Moran N.A."/>
        </authorList>
    </citation>
    <scope>NUCLEOTIDE SEQUENCE [LARGE SCALE GENOMIC DNA]</scope>
    <source>
        <strain evidence="5 6">PEB0171</strain>
    </source>
</reference>
<accession>A0A2N9Y2V4</accession>
<evidence type="ECO:0000259" key="4">
    <source>
        <dbReference type="Pfam" id="PF05567"/>
    </source>
</evidence>
<evidence type="ECO:0000256" key="2">
    <source>
        <dbReference type="ARBA" id="ARBA00022837"/>
    </source>
</evidence>
<dbReference type="RefSeq" id="WP_100115537.1">
    <property type="nucleotide sequence ID" value="NZ_MEIV01000060.1"/>
</dbReference>
<dbReference type="AlphaFoldDB" id="A0A2N9Y2V4"/>
<gene>
    <name evidence="5" type="ORF">BHC47_06815</name>
</gene>
<keyword evidence="1" id="KW-0479">Metal-binding</keyword>
<keyword evidence="3" id="KW-1133">Transmembrane helix</keyword>
<dbReference type="Proteomes" id="UP000231094">
    <property type="component" value="Unassembled WGS sequence"/>
</dbReference>
<organism evidence="5 6">
    <name type="scientific">Snodgrassella alvi</name>
    <dbReference type="NCBI Taxonomy" id="1196083"/>
    <lineage>
        <taxon>Bacteria</taxon>
        <taxon>Pseudomonadati</taxon>
        <taxon>Pseudomonadota</taxon>
        <taxon>Betaproteobacteria</taxon>
        <taxon>Neisseriales</taxon>
        <taxon>Neisseriaceae</taxon>
        <taxon>Snodgrassella</taxon>
    </lineage>
</organism>
<sequence>MNKQKDKFQITGTKHFTAGQTLCCTVLGFLNLFVIPSALAAANIFADIPLHLQSKSITTSSYSVKPNITLYIDDSGSMSMNIVPITYKCRVSRWIPNPNGKGGSWPPYGGYEYGFNEKPKNTSEVRYSCNTYRRIDAVKEVLTDIIKNYHNDMYFAFRPMCGTGDQKKFNKFYDTSDQDNYESMLDNINRLETPCDTPTTRQFPVIARNLVINKLKYRCQKSYIILLSDGEADNTYSVSDKNYNNTNDSRYDAYFDRDFQSNNERLDFLSRNHNVNKPLRLKFYTDRLNNYNFGDYIYTKDYYNATGKSIISTSPDRRKTDDAGQPWNEIDPHTGKRFIQTAQTFTIGVGLGQRNTNEAKIAIPYLENAATPSGEYNEKTNPDGRFFNANSRDEIIKAFDKVFKTIKGEITSSTMQTTNTAPTIAISNTDLNNLSITAKIETGSWSSQICINDLEKQSNSSNSCPMQPSYDNRQLLLNDGKNTYLYSDSLNSFSNNTFKLSSNDKNRDEWRDGLLAWLNRSLTDATQQKNDFTLNYRKRRPLKDFGNTRDIGDIIDNSIITAGKTENNRQKYLITSANDGMVYVFRSRNNSKYPYDLKFNYMPISIERQSNDGSDLVSHYYKNLASKDYASNDTNRHLYLLNGGMVVQQTDGDNNRPQQIFMVSTLGQAGRGAFAINIGGHDILTGQPLAAENMNSSNWYKNVFLFQTPGGKNNQFGYTVGTPAIARIRVNSNPNASETSLTDHIRQAAFISNGYNYSPTLAQDIAAKPSPESALYIYDILGIDVGTQAYTRTGTQKGELIAKLVAPGGSGGLSSPTAIDINGNGIASIIYAGDYTGNLYRFDLRAPNPSDWKVYKIFTANGPITAAPNVFLAETSTKSSSSNKTPRLTAIVTFGTGSDIYQNDLNNKDQQTVYGIYDDLSREDVEEISKSRLLEQTLTQNGNYRQLSNYPFYPSVHQGWYFNLESNSGERVVSKPVIVSYAGAVLSRIYNVNKEEKLPDPCKPTTVTQRNSVITGKIQFNVKTGGALLKTDPNFVFDDKAPVGSIVNSDGPFGFTVVGHNSHDIGGSLTQKPLREQAQLSESCSRAAVIAATTDGEKLTINVPRCPIRFQRLSWREIKPGYY</sequence>
<keyword evidence="2" id="KW-0106">Calcium</keyword>
<dbReference type="EMBL" id="MEIV01000060">
    <property type="protein sequence ID" value="PIT61546.1"/>
    <property type="molecule type" value="Genomic_DNA"/>
</dbReference>
<name>A0A2N9Y2V4_9NEIS</name>
<dbReference type="Pfam" id="PF05567">
    <property type="entry name" value="T4P_PilY1"/>
    <property type="match status" value="1"/>
</dbReference>
<comment type="caution">
    <text evidence="5">The sequence shown here is derived from an EMBL/GenBank/DDBJ whole genome shotgun (WGS) entry which is preliminary data.</text>
</comment>
<evidence type="ECO:0000256" key="3">
    <source>
        <dbReference type="SAM" id="Phobius"/>
    </source>
</evidence>
<dbReference type="InterPro" id="IPR036465">
    <property type="entry name" value="vWFA_dom_sf"/>
</dbReference>
<proteinExistence type="predicted"/>
<dbReference type="InterPro" id="IPR008707">
    <property type="entry name" value="B-propeller_PilY1"/>
</dbReference>
<dbReference type="GO" id="GO:0046872">
    <property type="term" value="F:metal ion binding"/>
    <property type="evidence" value="ECO:0007669"/>
    <property type="project" value="UniProtKB-KW"/>
</dbReference>
<evidence type="ECO:0000313" key="6">
    <source>
        <dbReference type="Proteomes" id="UP000231094"/>
    </source>
</evidence>
<keyword evidence="3" id="KW-0472">Membrane</keyword>
<evidence type="ECO:0000256" key="1">
    <source>
        <dbReference type="ARBA" id="ARBA00022723"/>
    </source>
</evidence>
<protein>
    <recommendedName>
        <fullName evidence="4">PilY1 beta-propeller domain-containing protein</fullName>
    </recommendedName>
</protein>